<dbReference type="PIRSF" id="PIRSF006603">
    <property type="entry name" value="DinF"/>
    <property type="match status" value="1"/>
</dbReference>
<evidence type="ECO:0000313" key="9">
    <source>
        <dbReference type="Proteomes" id="UP000184310"/>
    </source>
</evidence>
<dbReference type="Proteomes" id="UP000184310">
    <property type="component" value="Unassembled WGS sequence"/>
</dbReference>
<evidence type="ECO:0000256" key="1">
    <source>
        <dbReference type="ARBA" id="ARBA00004651"/>
    </source>
</evidence>
<proteinExistence type="predicted"/>
<feature type="transmembrane region" description="Helical" evidence="7">
    <location>
        <begin position="415"/>
        <end position="434"/>
    </location>
</feature>
<sequence length="448" mass="49508">MFKDKKFYRKLIKIAIPIALQSLVVSSLNMFDTIMVGNLGDKAVAAVGIGNQLFFLLSLIFFGISGGCSMYLSQYWGKRDKENIRRIIGFGIITITIIGLIFTIIAMVFPKAIVMIFSRDNEVIPLSVAFLRIVSLSYIFTGISVILSATLRCMEKTFIPMAVSFVAVAINIILNYILVFGKFGFPRLGVEGSATATLIARTIEFLVMLYVAFNRKSIIYGKIKSFFNFDKVFYFKILKDVFPVIINEACWALGTVFYSIAYGFIGTEAQASIQICNTINSLFMVIAFGVANGSLVLVGNVVGAGDFEKGRAYAKKLANIGILVGILLGIFMTASAPLVMKLFKVSDEVVIDSINLLRVISVIAPFKVFNIVTVVGILRGGGDVKRAMYIEVTTMWLIGVPMAFIGAVVLKLPVYFVLLLIGLEELTKFVMCFYRLKSNKWIKNVVNN</sequence>
<feature type="transmembrane region" description="Helical" evidence="7">
    <location>
        <begin position="158"/>
        <end position="180"/>
    </location>
</feature>
<feature type="transmembrane region" description="Helical" evidence="7">
    <location>
        <begin position="241"/>
        <end position="262"/>
    </location>
</feature>
<evidence type="ECO:0000256" key="5">
    <source>
        <dbReference type="ARBA" id="ARBA00022989"/>
    </source>
</evidence>
<keyword evidence="3" id="KW-1003">Cell membrane</keyword>
<evidence type="ECO:0000313" key="8">
    <source>
        <dbReference type="EMBL" id="SHI45872.1"/>
    </source>
</evidence>
<feature type="transmembrane region" description="Helical" evidence="7">
    <location>
        <begin position="389"/>
        <end position="409"/>
    </location>
</feature>
<keyword evidence="5 7" id="KW-1133">Transmembrane helix</keyword>
<dbReference type="GO" id="GO:0015297">
    <property type="term" value="F:antiporter activity"/>
    <property type="evidence" value="ECO:0007669"/>
    <property type="project" value="InterPro"/>
</dbReference>
<feature type="transmembrane region" description="Helical" evidence="7">
    <location>
        <begin position="43"/>
        <end position="66"/>
    </location>
</feature>
<keyword evidence="9" id="KW-1185">Reference proteome</keyword>
<feature type="transmembrane region" description="Helical" evidence="7">
    <location>
        <begin position="87"/>
        <end position="109"/>
    </location>
</feature>
<feature type="transmembrane region" description="Helical" evidence="7">
    <location>
        <begin position="356"/>
        <end position="377"/>
    </location>
</feature>
<dbReference type="InterPro" id="IPR002528">
    <property type="entry name" value="MATE_fam"/>
</dbReference>
<evidence type="ECO:0000256" key="3">
    <source>
        <dbReference type="ARBA" id="ARBA00022475"/>
    </source>
</evidence>
<feature type="transmembrane region" description="Helical" evidence="7">
    <location>
        <begin position="129"/>
        <end position="151"/>
    </location>
</feature>
<keyword evidence="4 7" id="KW-0812">Transmembrane</keyword>
<protein>
    <submittedName>
        <fullName evidence="8">Putative efflux protein, MATE family</fullName>
    </submittedName>
</protein>
<dbReference type="STRING" id="1121302.SAMN02745163_00302"/>
<dbReference type="InterPro" id="IPR048279">
    <property type="entry name" value="MdtK-like"/>
</dbReference>
<accession>A0A1M6BAY0</accession>
<feature type="transmembrane region" description="Helical" evidence="7">
    <location>
        <begin position="282"/>
        <end position="305"/>
    </location>
</feature>
<dbReference type="PANTHER" id="PTHR42925">
    <property type="entry name" value="MULTIDRUG AND TOXIN EFFLUX PROTEIN MATE FAMILY"/>
    <property type="match status" value="1"/>
</dbReference>
<feature type="transmembrane region" description="Helical" evidence="7">
    <location>
        <begin position="12"/>
        <end position="31"/>
    </location>
</feature>
<reference evidence="8 9" key="1">
    <citation type="submission" date="2016-11" db="EMBL/GenBank/DDBJ databases">
        <authorList>
            <person name="Jaros S."/>
            <person name="Januszkiewicz K."/>
            <person name="Wedrychowicz H."/>
        </authorList>
    </citation>
    <scope>NUCLEOTIDE SEQUENCE [LARGE SCALE GENOMIC DNA]</scope>
    <source>
        <strain evidence="8 9">DSM 21758</strain>
    </source>
</reference>
<gene>
    <name evidence="8" type="ORF">SAMN02745163_00302</name>
</gene>
<dbReference type="CDD" id="cd13134">
    <property type="entry name" value="MATE_like_8"/>
    <property type="match status" value="1"/>
</dbReference>
<comment type="subcellular location">
    <subcellularLocation>
        <location evidence="1">Cell membrane</location>
        <topology evidence="1">Multi-pass membrane protein</topology>
    </subcellularLocation>
</comment>
<organism evidence="8 9">
    <name type="scientific">Clostridium cavendishii DSM 21758</name>
    <dbReference type="NCBI Taxonomy" id="1121302"/>
    <lineage>
        <taxon>Bacteria</taxon>
        <taxon>Bacillati</taxon>
        <taxon>Bacillota</taxon>
        <taxon>Clostridia</taxon>
        <taxon>Eubacteriales</taxon>
        <taxon>Clostridiaceae</taxon>
        <taxon>Clostridium</taxon>
    </lineage>
</organism>
<dbReference type="InterPro" id="IPR047135">
    <property type="entry name" value="YsiQ"/>
</dbReference>
<evidence type="ECO:0000256" key="2">
    <source>
        <dbReference type="ARBA" id="ARBA00022448"/>
    </source>
</evidence>
<dbReference type="NCBIfam" id="TIGR00797">
    <property type="entry name" value="matE"/>
    <property type="match status" value="1"/>
</dbReference>
<keyword evidence="2" id="KW-0813">Transport</keyword>
<dbReference type="RefSeq" id="WP_072984570.1">
    <property type="nucleotide sequence ID" value="NZ_FQZB01000003.1"/>
</dbReference>
<dbReference type="PANTHER" id="PTHR42925:SF2">
    <property type="entry name" value="NA+ DRIVEN MULTIDRUG EFFLUX PUMP"/>
    <property type="match status" value="1"/>
</dbReference>
<dbReference type="GO" id="GO:0042910">
    <property type="term" value="F:xenobiotic transmembrane transporter activity"/>
    <property type="evidence" value="ECO:0007669"/>
    <property type="project" value="InterPro"/>
</dbReference>
<dbReference type="AlphaFoldDB" id="A0A1M6BAY0"/>
<evidence type="ECO:0000256" key="6">
    <source>
        <dbReference type="ARBA" id="ARBA00023136"/>
    </source>
</evidence>
<feature type="transmembrane region" description="Helical" evidence="7">
    <location>
        <begin position="317"/>
        <end position="336"/>
    </location>
</feature>
<dbReference type="OrthoDB" id="9780160at2"/>
<evidence type="ECO:0000256" key="4">
    <source>
        <dbReference type="ARBA" id="ARBA00022692"/>
    </source>
</evidence>
<dbReference type="Pfam" id="PF01554">
    <property type="entry name" value="MatE"/>
    <property type="match status" value="2"/>
</dbReference>
<name>A0A1M6BAY0_9CLOT</name>
<dbReference type="GO" id="GO:0005886">
    <property type="term" value="C:plasma membrane"/>
    <property type="evidence" value="ECO:0007669"/>
    <property type="project" value="UniProtKB-SubCell"/>
</dbReference>
<dbReference type="EMBL" id="FQZB01000003">
    <property type="protein sequence ID" value="SHI45872.1"/>
    <property type="molecule type" value="Genomic_DNA"/>
</dbReference>
<feature type="transmembrane region" description="Helical" evidence="7">
    <location>
        <begin position="192"/>
        <end position="213"/>
    </location>
</feature>
<keyword evidence="6 7" id="KW-0472">Membrane</keyword>
<evidence type="ECO:0000256" key="7">
    <source>
        <dbReference type="SAM" id="Phobius"/>
    </source>
</evidence>